<feature type="chain" id="PRO_5034533536" description="Ricin B lectin domain-containing protein" evidence="2">
    <location>
        <begin position="22"/>
        <end position="343"/>
    </location>
</feature>
<dbReference type="Proteomes" id="UP000620104">
    <property type="component" value="Unassembled WGS sequence"/>
</dbReference>
<dbReference type="EMBL" id="BLZA01000030">
    <property type="protein sequence ID" value="GHJ88556.1"/>
    <property type="molecule type" value="Genomic_DNA"/>
</dbReference>
<dbReference type="PROSITE" id="PS50231">
    <property type="entry name" value="RICIN_B_LECTIN"/>
    <property type="match status" value="1"/>
</dbReference>
<feature type="region of interest" description="Disordered" evidence="1">
    <location>
        <begin position="41"/>
        <end position="109"/>
    </location>
</feature>
<keyword evidence="5" id="KW-1185">Reference proteome</keyword>
<feature type="compositionally biased region" description="Pro residues" evidence="1">
    <location>
        <begin position="161"/>
        <end position="172"/>
    </location>
</feature>
<dbReference type="AlphaFoldDB" id="A0A8H3YIG2"/>
<evidence type="ECO:0000313" key="5">
    <source>
        <dbReference type="Proteomes" id="UP000620104"/>
    </source>
</evidence>
<dbReference type="OrthoDB" id="6770063at2759"/>
<dbReference type="InterPro" id="IPR035992">
    <property type="entry name" value="Ricin_B-like_lectins"/>
</dbReference>
<proteinExistence type="predicted"/>
<feature type="compositionally biased region" description="Low complexity" evidence="1">
    <location>
        <begin position="60"/>
        <end position="77"/>
    </location>
</feature>
<accession>A0A8H3YIG2</accession>
<dbReference type="InterPro" id="IPR000772">
    <property type="entry name" value="Ricin_B_lectin"/>
</dbReference>
<organism evidence="4 5">
    <name type="scientific">Naganishia liquefaciens</name>
    <dbReference type="NCBI Taxonomy" id="104408"/>
    <lineage>
        <taxon>Eukaryota</taxon>
        <taxon>Fungi</taxon>
        <taxon>Dikarya</taxon>
        <taxon>Basidiomycota</taxon>
        <taxon>Agaricomycotina</taxon>
        <taxon>Tremellomycetes</taxon>
        <taxon>Filobasidiales</taxon>
        <taxon>Filobasidiaceae</taxon>
        <taxon>Naganishia</taxon>
    </lineage>
</organism>
<reference evidence="4" key="1">
    <citation type="submission" date="2020-07" db="EMBL/GenBank/DDBJ databases">
        <title>Draft Genome Sequence of a Deep-Sea Yeast, Naganishia (Cryptococcus) liquefaciens strain N6.</title>
        <authorList>
            <person name="Han Y.W."/>
            <person name="Kajitani R."/>
            <person name="Morimoto H."/>
            <person name="Parhat M."/>
            <person name="Tsubouchi H."/>
            <person name="Bakenova O."/>
            <person name="Ogata M."/>
            <person name="Argunhan B."/>
            <person name="Aoki R."/>
            <person name="Kajiwara S."/>
            <person name="Itoh T."/>
            <person name="Iwasaki H."/>
        </authorList>
    </citation>
    <scope>NUCLEOTIDE SEQUENCE</scope>
    <source>
        <strain evidence="4">N6</strain>
    </source>
</reference>
<gene>
    <name evidence="4" type="ORF">NliqN6_4958</name>
</gene>
<feature type="domain" description="Ricin B lectin" evidence="3">
    <location>
        <begin position="251"/>
        <end position="337"/>
    </location>
</feature>
<evidence type="ECO:0000259" key="3">
    <source>
        <dbReference type="Pfam" id="PF00652"/>
    </source>
</evidence>
<feature type="region of interest" description="Disordered" evidence="1">
    <location>
        <begin position="140"/>
        <end position="182"/>
    </location>
</feature>
<feature type="signal peptide" evidence="2">
    <location>
        <begin position="1"/>
        <end position="21"/>
    </location>
</feature>
<evidence type="ECO:0000256" key="2">
    <source>
        <dbReference type="SAM" id="SignalP"/>
    </source>
</evidence>
<sequence length="343" mass="36657">MLKSAIVNVFCALLLAQASSAVVIKGRTCRLLHTDRDTGATATVDCDEQPTSSLAPPVQTTSSTSCTDTTTTTSSRTYLPRVETTSSSTSWKDTSSTSYAPPVTTTSTSCTETTATTTHITSTETPVTTSCQKCAATTDAPFSSSSVAPPPSSTTTMPGGVQPPHPPKPPVESAPAPSGPYQGKFFQIIPKGQENLCLSVFSGDETLSESDGVNVQECDCDHPLYKNTWTLDETLQYTTIMSGKPQFAEETTWCLDAGSKIPANTTKPHVGMTSCIEEAGTPLAVQNWHINGNSGQISIDFEGETWCLDREFGQTNDRPVQIWACAEGNANQQWEVRYLEAAK</sequence>
<feature type="compositionally biased region" description="Low complexity" evidence="1">
    <location>
        <begin position="84"/>
        <end position="109"/>
    </location>
</feature>
<feature type="compositionally biased region" description="Low complexity" evidence="1">
    <location>
        <begin position="141"/>
        <end position="160"/>
    </location>
</feature>
<evidence type="ECO:0000313" key="4">
    <source>
        <dbReference type="EMBL" id="GHJ88556.1"/>
    </source>
</evidence>
<keyword evidence="2" id="KW-0732">Signal</keyword>
<protein>
    <recommendedName>
        <fullName evidence="3">Ricin B lectin domain-containing protein</fullName>
    </recommendedName>
</protein>
<comment type="caution">
    <text evidence="4">The sequence shown here is derived from an EMBL/GenBank/DDBJ whole genome shotgun (WGS) entry which is preliminary data.</text>
</comment>
<dbReference type="Pfam" id="PF00652">
    <property type="entry name" value="Ricin_B_lectin"/>
    <property type="match status" value="1"/>
</dbReference>
<name>A0A8H3YIG2_9TREE</name>
<evidence type="ECO:0000256" key="1">
    <source>
        <dbReference type="SAM" id="MobiDB-lite"/>
    </source>
</evidence>
<dbReference type="Gene3D" id="2.80.10.50">
    <property type="match status" value="1"/>
</dbReference>
<dbReference type="SUPFAM" id="SSF50370">
    <property type="entry name" value="Ricin B-like lectins"/>
    <property type="match status" value="1"/>
</dbReference>